<evidence type="ECO:0000256" key="7">
    <source>
        <dbReference type="ARBA" id="ARBA00023006"/>
    </source>
</evidence>
<feature type="region of interest" description="Disordered" evidence="13">
    <location>
        <begin position="283"/>
        <end position="305"/>
    </location>
</feature>
<gene>
    <name evidence="14" type="ORF">BDY21DRAFT_284675</name>
</gene>
<keyword evidence="6" id="KW-0256">Endoplasmic reticulum</keyword>
<feature type="region of interest" description="Disordered" evidence="13">
    <location>
        <begin position="2179"/>
        <end position="2199"/>
    </location>
</feature>
<feature type="compositionally biased region" description="Low complexity" evidence="13">
    <location>
        <begin position="1400"/>
        <end position="1411"/>
    </location>
</feature>
<feature type="region of interest" description="Disordered" evidence="13">
    <location>
        <begin position="714"/>
        <end position="738"/>
    </location>
</feature>
<dbReference type="GO" id="GO:0061709">
    <property type="term" value="P:reticulophagy"/>
    <property type="evidence" value="ECO:0007669"/>
    <property type="project" value="TreeGrafter"/>
</dbReference>
<dbReference type="GO" id="GO:0005789">
    <property type="term" value="C:endoplasmic reticulum membrane"/>
    <property type="evidence" value="ECO:0007669"/>
    <property type="project" value="UniProtKB-SubCell"/>
</dbReference>
<evidence type="ECO:0000256" key="2">
    <source>
        <dbReference type="ARBA" id="ARBA00004623"/>
    </source>
</evidence>
<protein>
    <recommendedName>
        <fullName evidence="4">Autophagy-related protein 2</fullName>
    </recommendedName>
</protein>
<feature type="region of interest" description="Disordered" evidence="13">
    <location>
        <begin position="1830"/>
        <end position="1860"/>
    </location>
</feature>
<evidence type="ECO:0000256" key="11">
    <source>
        <dbReference type="ARBA" id="ARBA00024615"/>
    </source>
</evidence>
<evidence type="ECO:0000256" key="9">
    <source>
        <dbReference type="ARBA" id="ARBA00023136"/>
    </source>
</evidence>
<evidence type="ECO:0000256" key="1">
    <source>
        <dbReference type="ARBA" id="ARBA00004406"/>
    </source>
</evidence>
<feature type="compositionally biased region" description="Polar residues" evidence="13">
    <location>
        <begin position="728"/>
        <end position="738"/>
    </location>
</feature>
<feature type="region of interest" description="Disordered" evidence="13">
    <location>
        <begin position="757"/>
        <end position="824"/>
    </location>
</feature>
<feature type="region of interest" description="Disordered" evidence="13">
    <location>
        <begin position="1393"/>
        <end position="1414"/>
    </location>
</feature>
<dbReference type="PANTHER" id="PTHR13190:SF1">
    <property type="entry name" value="AUTOPHAGY-RELATED 2, ISOFORM A"/>
    <property type="match status" value="1"/>
</dbReference>
<feature type="compositionally biased region" description="Low complexity" evidence="13">
    <location>
        <begin position="180"/>
        <end position="195"/>
    </location>
</feature>
<feature type="region of interest" description="Disordered" evidence="13">
    <location>
        <begin position="107"/>
        <end position="151"/>
    </location>
</feature>
<dbReference type="InterPro" id="IPR026849">
    <property type="entry name" value="ATG2"/>
</dbReference>
<feature type="region of interest" description="Disordered" evidence="13">
    <location>
        <begin position="856"/>
        <end position="885"/>
    </location>
</feature>
<evidence type="ECO:0000256" key="8">
    <source>
        <dbReference type="ARBA" id="ARBA00023055"/>
    </source>
</evidence>
<dbReference type="GO" id="GO:0032266">
    <property type="term" value="F:phosphatidylinositol-3-phosphate binding"/>
    <property type="evidence" value="ECO:0007669"/>
    <property type="project" value="TreeGrafter"/>
</dbReference>
<name>A0A6A6P377_9PEZI</name>
<evidence type="ECO:0000256" key="6">
    <source>
        <dbReference type="ARBA" id="ARBA00022824"/>
    </source>
</evidence>
<feature type="compositionally biased region" description="Basic and acidic residues" evidence="13">
    <location>
        <begin position="610"/>
        <end position="656"/>
    </location>
</feature>
<feature type="compositionally biased region" description="Polar residues" evidence="13">
    <location>
        <begin position="516"/>
        <end position="529"/>
    </location>
</feature>
<evidence type="ECO:0000256" key="3">
    <source>
        <dbReference type="ARBA" id="ARBA00009714"/>
    </source>
</evidence>
<feature type="compositionally biased region" description="Acidic residues" evidence="13">
    <location>
        <begin position="368"/>
        <end position="379"/>
    </location>
</feature>
<evidence type="ECO:0000256" key="5">
    <source>
        <dbReference type="ARBA" id="ARBA00022448"/>
    </source>
</evidence>
<feature type="compositionally biased region" description="Low complexity" evidence="13">
    <location>
        <begin position="579"/>
        <end position="594"/>
    </location>
</feature>
<evidence type="ECO:0000256" key="10">
    <source>
        <dbReference type="ARBA" id="ARBA00024479"/>
    </source>
</evidence>
<comment type="subcellular location">
    <subcellularLocation>
        <location evidence="1">Endoplasmic reticulum membrane</location>
        <topology evidence="1">Peripheral membrane protein</topology>
    </subcellularLocation>
    <subcellularLocation>
        <location evidence="2">Preautophagosomal structure membrane</location>
        <topology evidence="2">Peripheral membrane protein</topology>
    </subcellularLocation>
</comment>
<comment type="similarity">
    <text evidence="3">Belongs to the ATG2 family.</text>
</comment>
<keyword evidence="8" id="KW-0445">Lipid transport</keyword>
<comment type="catalytic activity">
    <reaction evidence="11">
        <text>a 1,2-diacyl-sn-glycero-3-phosphoethanolamine(in) = a 1,2-diacyl-sn-glycero-3-phosphoethanolamine(out)</text>
        <dbReference type="Rhea" id="RHEA:38895"/>
        <dbReference type="ChEBI" id="CHEBI:64612"/>
    </reaction>
</comment>
<feature type="compositionally biased region" description="Low complexity" evidence="13">
    <location>
        <begin position="481"/>
        <end position="493"/>
    </location>
</feature>
<organism evidence="14 15">
    <name type="scientific">Lineolata rhizophorae</name>
    <dbReference type="NCBI Taxonomy" id="578093"/>
    <lineage>
        <taxon>Eukaryota</taxon>
        <taxon>Fungi</taxon>
        <taxon>Dikarya</taxon>
        <taxon>Ascomycota</taxon>
        <taxon>Pezizomycotina</taxon>
        <taxon>Dothideomycetes</taxon>
        <taxon>Dothideomycetes incertae sedis</taxon>
        <taxon>Lineolatales</taxon>
        <taxon>Lineolataceae</taxon>
        <taxon>Lineolata</taxon>
    </lineage>
</organism>
<evidence type="ECO:0000313" key="15">
    <source>
        <dbReference type="Proteomes" id="UP000799766"/>
    </source>
</evidence>
<dbReference type="GO" id="GO:0034727">
    <property type="term" value="P:piecemeal microautophagy of the nucleus"/>
    <property type="evidence" value="ECO:0007669"/>
    <property type="project" value="TreeGrafter"/>
</dbReference>
<feature type="compositionally biased region" description="Low complexity" evidence="13">
    <location>
        <begin position="2186"/>
        <end position="2198"/>
    </location>
</feature>
<dbReference type="GO" id="GO:0000422">
    <property type="term" value="P:autophagy of mitochondrion"/>
    <property type="evidence" value="ECO:0007669"/>
    <property type="project" value="TreeGrafter"/>
</dbReference>
<dbReference type="PANTHER" id="PTHR13190">
    <property type="entry name" value="AUTOPHAGY-RELATED 2, ISOFORM A"/>
    <property type="match status" value="1"/>
</dbReference>
<dbReference type="Pfam" id="PF13329">
    <property type="entry name" value="ATG2_CAD"/>
    <property type="match status" value="1"/>
</dbReference>
<proteinExistence type="inferred from homology"/>
<feature type="compositionally biased region" description="Pro residues" evidence="13">
    <location>
        <begin position="1055"/>
        <end position="1067"/>
    </location>
</feature>
<evidence type="ECO:0000256" key="4">
    <source>
        <dbReference type="ARBA" id="ARBA00018070"/>
    </source>
</evidence>
<dbReference type="GO" id="GO:0061908">
    <property type="term" value="C:phagophore"/>
    <property type="evidence" value="ECO:0007669"/>
    <property type="project" value="TreeGrafter"/>
</dbReference>
<feature type="region of interest" description="Disordered" evidence="13">
    <location>
        <begin position="432"/>
        <end position="675"/>
    </location>
</feature>
<dbReference type="GO" id="GO:0006869">
    <property type="term" value="P:lipid transport"/>
    <property type="evidence" value="ECO:0007669"/>
    <property type="project" value="UniProtKB-KW"/>
</dbReference>
<feature type="region of interest" description="Disordered" evidence="13">
    <location>
        <begin position="175"/>
        <end position="205"/>
    </location>
</feature>
<feature type="compositionally biased region" description="Basic and acidic residues" evidence="13">
    <location>
        <begin position="561"/>
        <end position="573"/>
    </location>
</feature>
<feature type="compositionally biased region" description="Basic and acidic residues" evidence="13">
    <location>
        <begin position="863"/>
        <end position="873"/>
    </location>
</feature>
<feature type="compositionally biased region" description="Basic residues" evidence="13">
    <location>
        <begin position="118"/>
        <end position="128"/>
    </location>
</feature>
<dbReference type="Proteomes" id="UP000799766">
    <property type="component" value="Unassembled WGS sequence"/>
</dbReference>
<keyword evidence="15" id="KW-1185">Reference proteome</keyword>
<feature type="compositionally biased region" description="Low complexity" evidence="13">
    <location>
        <begin position="537"/>
        <end position="557"/>
    </location>
</feature>
<sequence length="2328" mass="249621">MAYFMPSSIQKRLLRFALSRLELLDTDALELESLDIAWGKRSTIELRDVGLKLQKISSVLHLPPRLALTSAKILSLRVTVPADIYASGIVVDVDGVNVLATALSDDPSKLQRNDSKKRATARRAHRRAAAAATPSSSDDDAGNDAEDDHIPTSKDMALSFLQDEPPAERAELAEALHHTQQQQSQLLSESVLSSSTDDDAEADADALGTGTGLTLPGFVAAFLQGVADRLQVVIRNVNVQVSMDVPGGGAGVETPALPHKAPQQDQRATFDFHVASVEMDGVAAATSSSSSSSEEDGMARSGSDAIGEEEDLVQSRILAPSAAAASMTRSGGDEEGAEGNMAGSGGGSGRMPLEESVLTTDEDRFADVGDEDDDEVLEAEEGRGERRRVELGEEKAPFYHGLEESQLRESMFDDNAVLDEVAREDADLVDSRFEDSELAHSQLSQAPASHKASPSGHSDLPGPAYMHASSLSYPQQRRSGRPSPAGSRSRSPKPASPRPASPCSQDVADDDDDGDNSNTAPSLASTSQHMHPPLPPAAGAAKDAGSDTDSSASSSSAAEEDLARSRLFSHEEAESMYMSALSRAGTTASSAARRVPGGWDSASEGSSEGSEGRAGRKRDAEAEERGQMGPRRDGVAPREMERQQAPREEAECETPRPRSPVAAGSTAAASEIAMGRPTIEELGSCATASGLGKGALQTAKDVLLIDEVVVWLPGGDEGEEDEGGSSSAPTTDQAQSQVFPEASTTFEDVPGSFSQYAEAGTSWRRRASGAGEQRRRGASLRQSLYKGPAATQQQQQQSTSPKLRPAPASGGGAAPERKPTRKDEFEVEVGAVQLKVDVAAGKLFFQMAQVMQTIMTSEEEEEGERRPEKEKKKAAAASTAEMSGEEAPDVLTAVKIAVREINCSWLERLEGVSPTMRNFLRPPAAAYSGADPEAILSLNVRGVDVHSKYTATSSSTRVDVSKLTFGFPGGHDILCFSAESRLRTSVRDLREPLEKDVSLSLARSPTRFDLHVNTLPLMLRLDVQRLDDALGAFGGLSGVLELGNSIASNSTLLAPPAPPKQGPPPSGSKPRGVRFDNAPPPASPSSQAGPPAQPPALKANVRIAGVGIALQGRTCGVSVQTSAVKAVSREKGVGLSIDEIKFSGPQAEDVTAAAPVVVASVMNTRAEFLFSPEEKDLTRLLEIITPSRDKYENDDDILIDTLVRQRKKGSVLRANAENVSVEVASLQDLQLFNSLGEELAKLSTVTKYLPEDDRPGLLTLGSVANLDVRVAINSLVGTASVDARNFHVAHVTMPSLLAIEVGQVGLWRNEDEELVGEVLPQQQSADRLPMLMARMVGDEMEPTVKLKLFNVCLEYRVETVLALLGLNKDGSGATVEDVVVGMAGSVATITDRQLEPGRLSRQSSGSSSEDSGPWAKKPLHVDVLARDCVLGLNPRDVPAKGLFVLTNTRFAGNVPTGKEGMAGTLEVRKASMLIIDDVGNFVRGTVPPAARSRADVFGSPQVADLCLRGFVSVNSISAAKASVNVVETSEGTKSVDLDLKDDLFVLETCADSTQTLIGILNGLKPPMPPSKELKYRTEVMPVQNMMASFTGDAFEEPGDLPSPPSSSDEDLALSMDQADTIDDELPTNLEFVGSFYNPGSLPSSEDVGDSMLEDDLAHIASPRRTREIGQRGVLESFQEQYEVAPGAEGLEIDEDFFGARSEVQGRARKWDSSTGEYSTRNEFKAAGSPLKVRVRDVHIIWNLFDGYDWTRTRDTIARAVKDVEARAEERRAKRTAALEEELPNEEPVDAYLFGSIWINIPDNQDPAELRRQINHDVDDLVSETESYATTAAMSRTPSGRTHTAGRGGGGSGGKQGRRLKLERSKRHKITFELKGVSADMVVFPPGDETQSSLDVRVFNFEIFDHVPSSTWKKFATYMHDAGEREMGRPMIHLEMLNVRPVPDLAATEMVVKATVLPLRLHVDQDALDFITRFFEFKDDSLMPEDAAAEKPYIQRIEVNTVRMRLDYKPKKVDYAGLRSGHTTEFMNFFILDGADIILRHVIIYGVNGFDSLHRTLNDVWLPDVKRNQLPQVLAGLAPVRSLVNVSSGVRDLVVVPLREYRRDGRVLRAVQKGATAFARTTTSELARLGAKLAIGTQNVLQGAEDMLSPTQRGSLLLNDPLLPAGQRLDEWEDATGAGGAGGIIGGPSSPAAAEGSAADEQQVRAVSHYADQPFGVMAGLRGAARSLERDLLTARDAVVAIPGEVLESGSAGGATRAVARRAPTVILRPAIGVSKAISKTLLGAGNALDRDSRRRIEDVSCFLPGFPFPRFFGALFACLCYFAWQSPL</sequence>
<keyword evidence="5" id="KW-0813">Transport</keyword>
<feature type="region of interest" description="Disordered" evidence="13">
    <location>
        <begin position="1051"/>
        <end position="1096"/>
    </location>
</feature>
<dbReference type="GO" id="GO:0043495">
    <property type="term" value="F:protein-membrane adaptor activity"/>
    <property type="evidence" value="ECO:0007669"/>
    <property type="project" value="TreeGrafter"/>
</dbReference>
<feature type="compositionally biased region" description="Gly residues" evidence="13">
    <location>
        <begin position="1845"/>
        <end position="1854"/>
    </location>
</feature>
<dbReference type="OrthoDB" id="18982at2759"/>
<feature type="region of interest" description="Disordered" evidence="13">
    <location>
        <begin position="321"/>
        <end position="403"/>
    </location>
</feature>
<evidence type="ECO:0000256" key="13">
    <source>
        <dbReference type="SAM" id="MobiDB-lite"/>
    </source>
</evidence>
<reference evidence="14" key="1">
    <citation type="journal article" date="2020" name="Stud. Mycol.">
        <title>101 Dothideomycetes genomes: a test case for predicting lifestyles and emergence of pathogens.</title>
        <authorList>
            <person name="Haridas S."/>
            <person name="Albert R."/>
            <person name="Binder M."/>
            <person name="Bloem J."/>
            <person name="Labutti K."/>
            <person name="Salamov A."/>
            <person name="Andreopoulos B."/>
            <person name="Baker S."/>
            <person name="Barry K."/>
            <person name="Bills G."/>
            <person name="Bluhm B."/>
            <person name="Cannon C."/>
            <person name="Castanera R."/>
            <person name="Culley D."/>
            <person name="Daum C."/>
            <person name="Ezra D."/>
            <person name="Gonzalez J."/>
            <person name="Henrissat B."/>
            <person name="Kuo A."/>
            <person name="Liang C."/>
            <person name="Lipzen A."/>
            <person name="Lutzoni F."/>
            <person name="Magnuson J."/>
            <person name="Mondo S."/>
            <person name="Nolan M."/>
            <person name="Ohm R."/>
            <person name="Pangilinan J."/>
            <person name="Park H.-J."/>
            <person name="Ramirez L."/>
            <person name="Alfaro M."/>
            <person name="Sun H."/>
            <person name="Tritt A."/>
            <person name="Yoshinaga Y."/>
            <person name="Zwiers L.-H."/>
            <person name="Turgeon B."/>
            <person name="Goodwin S."/>
            <person name="Spatafora J."/>
            <person name="Crous P."/>
            <person name="Grigoriev I."/>
        </authorList>
    </citation>
    <scope>NUCLEOTIDE SEQUENCE</scope>
    <source>
        <strain evidence="14">ATCC 16933</strain>
    </source>
</reference>
<feature type="compositionally biased region" description="Basic and acidic residues" evidence="13">
    <location>
        <begin position="107"/>
        <end position="117"/>
    </location>
</feature>
<dbReference type="GO" id="GO:0000045">
    <property type="term" value="P:autophagosome assembly"/>
    <property type="evidence" value="ECO:0007669"/>
    <property type="project" value="TreeGrafter"/>
</dbReference>
<feature type="compositionally biased region" description="Basic and acidic residues" evidence="13">
    <location>
        <begin position="380"/>
        <end position="403"/>
    </location>
</feature>
<dbReference type="GO" id="GO:0061723">
    <property type="term" value="P:glycophagy"/>
    <property type="evidence" value="ECO:0007669"/>
    <property type="project" value="TreeGrafter"/>
</dbReference>
<comment type="catalytic activity">
    <reaction evidence="10">
        <text>a 1,2-diacyl-sn-glycero-3-phospho-L-serine(in) = a 1,2-diacyl-sn-glycero-3-phospho-L-serine(out)</text>
        <dbReference type="Rhea" id="RHEA:38663"/>
        <dbReference type="ChEBI" id="CHEBI:57262"/>
    </reaction>
</comment>
<dbReference type="GO" id="GO:0034045">
    <property type="term" value="C:phagophore assembly site membrane"/>
    <property type="evidence" value="ECO:0007669"/>
    <property type="project" value="UniProtKB-SubCell"/>
</dbReference>
<feature type="compositionally biased region" description="Acidic residues" evidence="13">
    <location>
        <begin position="137"/>
        <end position="147"/>
    </location>
</feature>
<evidence type="ECO:0000256" key="12">
    <source>
        <dbReference type="ARBA" id="ARBA00024631"/>
    </source>
</evidence>
<accession>A0A6A6P377</accession>
<feature type="compositionally biased region" description="Basic and acidic residues" evidence="13">
    <location>
        <begin position="815"/>
        <end position="824"/>
    </location>
</feature>
<keyword evidence="7" id="KW-0072">Autophagy</keyword>
<comment type="catalytic activity">
    <reaction evidence="12">
        <text>a 1,2-diacyl-sn-glycero-3-phosphocholine(in) = a 1,2-diacyl-sn-glycero-3-phosphocholine(out)</text>
        <dbReference type="Rhea" id="RHEA:38571"/>
        <dbReference type="ChEBI" id="CHEBI:57643"/>
    </reaction>
</comment>
<keyword evidence="9" id="KW-0472">Membrane</keyword>
<evidence type="ECO:0000313" key="14">
    <source>
        <dbReference type="EMBL" id="KAF2458188.1"/>
    </source>
</evidence>
<feature type="compositionally biased region" description="Low complexity" evidence="13">
    <location>
        <begin position="659"/>
        <end position="673"/>
    </location>
</feature>
<dbReference type="EMBL" id="MU001678">
    <property type="protein sequence ID" value="KAF2458188.1"/>
    <property type="molecule type" value="Genomic_DNA"/>
</dbReference>